<dbReference type="Gene3D" id="3.10.450.40">
    <property type="match status" value="1"/>
</dbReference>
<gene>
    <name evidence="2" type="ORF">EGK68_22930</name>
</gene>
<reference evidence="2 3" key="1">
    <citation type="submission" date="2018-10" db="EMBL/GenBank/DDBJ databases">
        <title>Transmission dynamics of multidrug resistant bacteria on intensive care unit surfaces.</title>
        <authorList>
            <person name="D'Souza A.W."/>
            <person name="Potter R.F."/>
            <person name="Wallace M."/>
            <person name="Shupe A."/>
            <person name="Patel S."/>
            <person name="Sun S."/>
            <person name="Gul D."/>
            <person name="Kwon J.H."/>
            <person name="Andleeb S."/>
            <person name="Burnham C.-A.D."/>
            <person name="Dantas G."/>
        </authorList>
    </citation>
    <scope>NUCLEOTIDE SEQUENCE [LARGE SCALE GENOMIC DNA]</scope>
    <source>
        <strain evidence="2 3">EC_073</strain>
    </source>
</reference>
<name>A0A3R9FSU3_ENTCL</name>
<evidence type="ECO:0000313" key="2">
    <source>
        <dbReference type="EMBL" id="RSB26371.1"/>
    </source>
</evidence>
<proteinExistence type="predicted"/>
<dbReference type="Pfam" id="PF04965">
    <property type="entry name" value="GPW_gp25"/>
    <property type="match status" value="1"/>
</dbReference>
<dbReference type="EMBL" id="RHWT01000046">
    <property type="protein sequence ID" value="RSB26371.1"/>
    <property type="molecule type" value="Genomic_DNA"/>
</dbReference>
<dbReference type="RefSeq" id="WP_014833338.1">
    <property type="nucleotide sequence ID" value="NZ_CAXOGB010000002.1"/>
</dbReference>
<dbReference type="Proteomes" id="UP000275321">
    <property type="component" value="Unassembled WGS sequence"/>
</dbReference>
<feature type="domain" description="IraD/Gp25-like" evidence="1">
    <location>
        <begin position="19"/>
        <end position="102"/>
    </location>
</feature>
<evidence type="ECO:0000259" key="1">
    <source>
        <dbReference type="Pfam" id="PF04965"/>
    </source>
</evidence>
<dbReference type="AlphaFoldDB" id="A0A3R9FSU3"/>
<organism evidence="2 3">
    <name type="scientific">Enterobacter cloacae</name>
    <dbReference type="NCBI Taxonomy" id="550"/>
    <lineage>
        <taxon>Bacteria</taxon>
        <taxon>Pseudomonadati</taxon>
        <taxon>Pseudomonadota</taxon>
        <taxon>Gammaproteobacteria</taxon>
        <taxon>Enterobacterales</taxon>
        <taxon>Enterobacteriaceae</taxon>
        <taxon>Enterobacter</taxon>
        <taxon>Enterobacter cloacae complex</taxon>
    </lineage>
</organism>
<sequence>MTVRYTGMNSQTGLSITEAEHIRQSVRDILVTPVGSRVMRREYGSLLAAMIDRPQSPALRLQIMAACYSAIQKWEPRISLTAIAFERSESDGTLYVDITGTRPASDRSFSLTISLS</sequence>
<dbReference type="SUPFAM" id="SSF160719">
    <property type="entry name" value="gpW/gp25-like"/>
    <property type="match status" value="1"/>
</dbReference>
<accession>A0A3R9FSU3</accession>
<dbReference type="InterPro" id="IPR007048">
    <property type="entry name" value="IraD/Gp25-like"/>
</dbReference>
<evidence type="ECO:0000313" key="3">
    <source>
        <dbReference type="Proteomes" id="UP000275321"/>
    </source>
</evidence>
<comment type="caution">
    <text evidence="2">The sequence shown here is derived from an EMBL/GenBank/DDBJ whole genome shotgun (WGS) entry which is preliminary data.</text>
</comment>
<protein>
    <submittedName>
        <fullName evidence="2">Baseplate assembly protein</fullName>
    </submittedName>
</protein>